<dbReference type="OrthoDB" id="9147043at2"/>
<dbReference type="Gene3D" id="3.30.565.10">
    <property type="entry name" value="Histidine kinase-like ATPase, C-terminal domain"/>
    <property type="match status" value="1"/>
</dbReference>
<dbReference type="Pfam" id="PF02518">
    <property type="entry name" value="HATPase_c"/>
    <property type="match status" value="1"/>
</dbReference>
<organism evidence="7 8">
    <name type="scientific">Trinickia terrae</name>
    <dbReference type="NCBI Taxonomy" id="2571161"/>
    <lineage>
        <taxon>Bacteria</taxon>
        <taxon>Pseudomonadati</taxon>
        <taxon>Pseudomonadota</taxon>
        <taxon>Betaproteobacteria</taxon>
        <taxon>Burkholderiales</taxon>
        <taxon>Burkholderiaceae</taxon>
        <taxon>Trinickia</taxon>
    </lineage>
</organism>
<dbReference type="GO" id="GO:0004673">
    <property type="term" value="F:protein histidine kinase activity"/>
    <property type="evidence" value="ECO:0007669"/>
    <property type="project" value="UniProtKB-EC"/>
</dbReference>
<dbReference type="EMBL" id="SWJE01000008">
    <property type="protein sequence ID" value="TKC87737.1"/>
    <property type="molecule type" value="Genomic_DNA"/>
</dbReference>
<evidence type="ECO:0000256" key="5">
    <source>
        <dbReference type="ARBA" id="ARBA00023012"/>
    </source>
</evidence>
<dbReference type="AlphaFoldDB" id="A0A4U1I3D4"/>
<evidence type="ECO:0000256" key="4">
    <source>
        <dbReference type="ARBA" id="ARBA00022777"/>
    </source>
</evidence>
<keyword evidence="4" id="KW-0418">Kinase</keyword>
<evidence type="ECO:0000256" key="3">
    <source>
        <dbReference type="ARBA" id="ARBA00022679"/>
    </source>
</evidence>
<accession>A0A4U1I3D4</accession>
<proteinExistence type="predicted"/>
<dbReference type="EC" id="2.7.13.3" evidence="2"/>
<reference evidence="7 8" key="1">
    <citation type="submission" date="2019-04" db="EMBL/GenBank/DDBJ databases">
        <title>Trinickia sp. 7GSK02, isolated from subtropical forest soil.</title>
        <authorList>
            <person name="Gao Z.-H."/>
            <person name="Qiu L.-H."/>
        </authorList>
    </citation>
    <scope>NUCLEOTIDE SEQUENCE [LARGE SCALE GENOMIC DNA]</scope>
    <source>
        <strain evidence="7 8">7GSK02</strain>
    </source>
</reference>
<dbReference type="PANTHER" id="PTHR24421:SF10">
    <property type="entry name" value="NITRATE_NITRITE SENSOR PROTEIN NARQ"/>
    <property type="match status" value="1"/>
</dbReference>
<protein>
    <recommendedName>
        <fullName evidence="2">histidine kinase</fullName>
        <ecNumber evidence="2">2.7.13.3</ecNumber>
    </recommendedName>
</protein>
<dbReference type="InterPro" id="IPR050482">
    <property type="entry name" value="Sensor_HK_TwoCompSys"/>
</dbReference>
<dbReference type="SMART" id="SM00387">
    <property type="entry name" value="HATPase_c"/>
    <property type="match status" value="1"/>
</dbReference>
<dbReference type="GO" id="GO:0000160">
    <property type="term" value="P:phosphorelay signal transduction system"/>
    <property type="evidence" value="ECO:0007669"/>
    <property type="project" value="UniProtKB-KW"/>
</dbReference>
<dbReference type="SUPFAM" id="SSF55874">
    <property type="entry name" value="ATPase domain of HSP90 chaperone/DNA topoisomerase II/histidine kinase"/>
    <property type="match status" value="1"/>
</dbReference>
<evidence type="ECO:0000313" key="7">
    <source>
        <dbReference type="EMBL" id="TKC87737.1"/>
    </source>
</evidence>
<dbReference type="PANTHER" id="PTHR24421">
    <property type="entry name" value="NITRATE/NITRITE SENSOR PROTEIN NARX-RELATED"/>
    <property type="match status" value="1"/>
</dbReference>
<evidence type="ECO:0000256" key="1">
    <source>
        <dbReference type="ARBA" id="ARBA00000085"/>
    </source>
</evidence>
<name>A0A4U1I3D4_9BURK</name>
<comment type="catalytic activity">
    <reaction evidence="1">
        <text>ATP + protein L-histidine = ADP + protein N-phospho-L-histidine.</text>
        <dbReference type="EC" id="2.7.13.3"/>
    </reaction>
</comment>
<evidence type="ECO:0000256" key="2">
    <source>
        <dbReference type="ARBA" id="ARBA00012438"/>
    </source>
</evidence>
<evidence type="ECO:0000313" key="8">
    <source>
        <dbReference type="Proteomes" id="UP000305539"/>
    </source>
</evidence>
<keyword evidence="5" id="KW-0902">Two-component regulatory system</keyword>
<evidence type="ECO:0000259" key="6">
    <source>
        <dbReference type="SMART" id="SM00387"/>
    </source>
</evidence>
<dbReference type="InterPro" id="IPR036890">
    <property type="entry name" value="HATPase_C_sf"/>
</dbReference>
<gene>
    <name evidence="7" type="ORF">FAZ69_15735</name>
</gene>
<keyword evidence="3" id="KW-0808">Transferase</keyword>
<dbReference type="Proteomes" id="UP000305539">
    <property type="component" value="Unassembled WGS sequence"/>
</dbReference>
<dbReference type="CDD" id="cd16917">
    <property type="entry name" value="HATPase_UhpB-NarQ-NarX-like"/>
    <property type="match status" value="1"/>
</dbReference>
<comment type="caution">
    <text evidence="7">The sequence shown here is derived from an EMBL/GenBank/DDBJ whole genome shotgun (WGS) entry which is preliminary data.</text>
</comment>
<dbReference type="InterPro" id="IPR003594">
    <property type="entry name" value="HATPase_dom"/>
</dbReference>
<feature type="domain" description="Histidine kinase/HSP90-like ATPase" evidence="6">
    <location>
        <begin position="65"/>
        <end position="155"/>
    </location>
</feature>
<sequence length="160" mass="17715">MHCECFIFSVHFFEIIETIVVWTAPICSTNALHRSPLLTWLVLQITARQYGKHNPAAPHAADDISSALHILRIVQESIANILKHTRASKIRIGTAAQADGVRVIIEDNGQGFDVQGALAAGKGHGLYNQQRRARAVDGTVDWVSTRFTLWLPLERTPQVA</sequence>
<keyword evidence="8" id="KW-1185">Reference proteome</keyword>